<name>A0AAV7NX54_PLEWA</name>
<reference evidence="1" key="1">
    <citation type="journal article" date="2022" name="bioRxiv">
        <title>Sequencing and chromosome-scale assembly of the giantPleurodeles waltlgenome.</title>
        <authorList>
            <person name="Brown T."/>
            <person name="Elewa A."/>
            <person name="Iarovenko S."/>
            <person name="Subramanian E."/>
            <person name="Araus A.J."/>
            <person name="Petzold A."/>
            <person name="Susuki M."/>
            <person name="Suzuki K.-i.T."/>
            <person name="Hayashi T."/>
            <person name="Toyoda A."/>
            <person name="Oliveira C."/>
            <person name="Osipova E."/>
            <person name="Leigh N.D."/>
            <person name="Simon A."/>
            <person name="Yun M.H."/>
        </authorList>
    </citation>
    <scope>NUCLEOTIDE SEQUENCE</scope>
    <source>
        <strain evidence="1">20211129_DDA</strain>
        <tissue evidence="1">Liver</tissue>
    </source>
</reference>
<sequence>MRPSRPGAWRAGPQLASQRRFWRVHLRALERRVIRAGRTFCRRLTLALSGRALPHHHVRLRVGVREDLRMWVKFLESFNGNPLCGETVNGMCSCSPKRRGRRGLVFIGMDVGVRSSGRVNGKMGVAVLLFWSFFL</sequence>
<evidence type="ECO:0000313" key="2">
    <source>
        <dbReference type="Proteomes" id="UP001066276"/>
    </source>
</evidence>
<keyword evidence="2" id="KW-1185">Reference proteome</keyword>
<gene>
    <name evidence="1" type="ORF">NDU88_005625</name>
</gene>
<accession>A0AAV7NX54</accession>
<dbReference type="AlphaFoldDB" id="A0AAV7NX54"/>
<comment type="caution">
    <text evidence="1">The sequence shown here is derived from an EMBL/GenBank/DDBJ whole genome shotgun (WGS) entry which is preliminary data.</text>
</comment>
<organism evidence="1 2">
    <name type="scientific">Pleurodeles waltl</name>
    <name type="common">Iberian ribbed newt</name>
    <dbReference type="NCBI Taxonomy" id="8319"/>
    <lineage>
        <taxon>Eukaryota</taxon>
        <taxon>Metazoa</taxon>
        <taxon>Chordata</taxon>
        <taxon>Craniata</taxon>
        <taxon>Vertebrata</taxon>
        <taxon>Euteleostomi</taxon>
        <taxon>Amphibia</taxon>
        <taxon>Batrachia</taxon>
        <taxon>Caudata</taxon>
        <taxon>Salamandroidea</taxon>
        <taxon>Salamandridae</taxon>
        <taxon>Pleurodelinae</taxon>
        <taxon>Pleurodeles</taxon>
    </lineage>
</organism>
<dbReference type="Proteomes" id="UP001066276">
    <property type="component" value="Chromosome 8"/>
</dbReference>
<proteinExistence type="predicted"/>
<dbReference type="EMBL" id="JANPWB010000012">
    <property type="protein sequence ID" value="KAJ1117425.1"/>
    <property type="molecule type" value="Genomic_DNA"/>
</dbReference>
<evidence type="ECO:0000313" key="1">
    <source>
        <dbReference type="EMBL" id="KAJ1117425.1"/>
    </source>
</evidence>
<protein>
    <submittedName>
        <fullName evidence="1">Uncharacterized protein</fullName>
    </submittedName>
</protein>